<dbReference type="GO" id="GO:0016740">
    <property type="term" value="F:transferase activity"/>
    <property type="evidence" value="ECO:0007669"/>
    <property type="project" value="UniProtKB-KW"/>
</dbReference>
<sequence>MPLVSVGLPVYNGVERIEAVVRSVLGQDHADLELVISDNASTDGSEELCRSLAAEDERIVYHRNPVNVGLLNNFVGAIRLGRGEFFRWVGDDDWLAPNCVSRGLDAFAEDPRLVLVTSQVDYTGPDGVTETAPYSGTALRSPDPIVRLREMLRLLNESHLIIDPLYGMVRREPIVRIERINMLREDEVYATKLALAGPWGHVPEVLAKRNWKHEKPATLARRLDVPAWQAHFATTLQCRAMLDYVRQTDALNDDQRRQAMVEVGKMYARRQRIVATRRARKLVRMAGRLVPR</sequence>
<reference evidence="2 3" key="1">
    <citation type="submission" date="2018-08" db="EMBL/GenBank/DDBJ databases">
        <title>Genomic Encyclopedia of Archaeal and Bacterial Type Strains, Phase II (KMG-II): from individual species to whole genera.</title>
        <authorList>
            <person name="Goeker M."/>
        </authorList>
    </citation>
    <scope>NUCLEOTIDE SEQUENCE [LARGE SCALE GENOMIC DNA]</scope>
    <source>
        <strain evidence="2 3">DSM 45791</strain>
    </source>
</reference>
<protein>
    <submittedName>
        <fullName evidence="2">Glycosyltransferase involved in cell wall biosynthesis</fullName>
    </submittedName>
</protein>
<keyword evidence="3" id="KW-1185">Reference proteome</keyword>
<evidence type="ECO:0000313" key="3">
    <source>
        <dbReference type="Proteomes" id="UP000256269"/>
    </source>
</evidence>
<keyword evidence="2" id="KW-0808">Transferase</keyword>
<evidence type="ECO:0000313" key="2">
    <source>
        <dbReference type="EMBL" id="REH26492.1"/>
    </source>
</evidence>
<dbReference type="InterPro" id="IPR029044">
    <property type="entry name" value="Nucleotide-diphossugar_trans"/>
</dbReference>
<name>A0A3E0GTR1_9PSEU</name>
<dbReference type="PANTHER" id="PTHR43685:SF11">
    <property type="entry name" value="GLYCOSYLTRANSFERASE TAGX-RELATED"/>
    <property type="match status" value="1"/>
</dbReference>
<evidence type="ECO:0000259" key="1">
    <source>
        <dbReference type="Pfam" id="PF00535"/>
    </source>
</evidence>
<dbReference type="InterPro" id="IPR050834">
    <property type="entry name" value="Glycosyltransf_2"/>
</dbReference>
<dbReference type="PANTHER" id="PTHR43685">
    <property type="entry name" value="GLYCOSYLTRANSFERASE"/>
    <property type="match status" value="1"/>
</dbReference>
<dbReference type="Proteomes" id="UP000256269">
    <property type="component" value="Unassembled WGS sequence"/>
</dbReference>
<dbReference type="EMBL" id="QUNO01000032">
    <property type="protein sequence ID" value="REH26492.1"/>
    <property type="molecule type" value="Genomic_DNA"/>
</dbReference>
<comment type="caution">
    <text evidence="2">The sequence shown here is derived from an EMBL/GenBank/DDBJ whole genome shotgun (WGS) entry which is preliminary data.</text>
</comment>
<gene>
    <name evidence="2" type="ORF">BCF44_13263</name>
</gene>
<dbReference type="Gene3D" id="3.90.550.10">
    <property type="entry name" value="Spore Coat Polysaccharide Biosynthesis Protein SpsA, Chain A"/>
    <property type="match status" value="1"/>
</dbReference>
<dbReference type="AlphaFoldDB" id="A0A3E0GTR1"/>
<dbReference type="SUPFAM" id="SSF53448">
    <property type="entry name" value="Nucleotide-diphospho-sugar transferases"/>
    <property type="match status" value="1"/>
</dbReference>
<proteinExistence type="predicted"/>
<feature type="domain" description="Glycosyltransferase 2-like" evidence="1">
    <location>
        <begin position="5"/>
        <end position="171"/>
    </location>
</feature>
<dbReference type="Pfam" id="PF00535">
    <property type="entry name" value="Glycos_transf_2"/>
    <property type="match status" value="1"/>
</dbReference>
<dbReference type="InterPro" id="IPR001173">
    <property type="entry name" value="Glyco_trans_2-like"/>
</dbReference>
<dbReference type="OrthoDB" id="3177103at2"/>
<dbReference type="RefSeq" id="WP_116181916.1">
    <property type="nucleotide sequence ID" value="NZ_CP144375.1"/>
</dbReference>
<organism evidence="2 3">
    <name type="scientific">Kutzneria buriramensis</name>
    <dbReference type="NCBI Taxonomy" id="1045776"/>
    <lineage>
        <taxon>Bacteria</taxon>
        <taxon>Bacillati</taxon>
        <taxon>Actinomycetota</taxon>
        <taxon>Actinomycetes</taxon>
        <taxon>Pseudonocardiales</taxon>
        <taxon>Pseudonocardiaceae</taxon>
        <taxon>Kutzneria</taxon>
    </lineage>
</organism>
<accession>A0A3E0GTR1</accession>
<dbReference type="CDD" id="cd00761">
    <property type="entry name" value="Glyco_tranf_GTA_type"/>
    <property type="match status" value="1"/>
</dbReference>